<accession>A0A191T5Z6</accession>
<comment type="subcellular location">
    <subcellularLocation>
        <location evidence="1">Membrane</location>
        <topology evidence="1">Multi-pass membrane protein</topology>
    </subcellularLocation>
    <subcellularLocation>
        <location evidence="6">Plastid</location>
        <location evidence="6">Chloroplast thylakoid membrane</location>
        <topology evidence="6">Multi-pass membrane protein</topology>
    </subcellularLocation>
</comment>
<feature type="transmembrane region" description="Helical" evidence="6">
    <location>
        <begin position="95"/>
        <end position="114"/>
    </location>
</feature>
<evidence type="ECO:0000256" key="4">
    <source>
        <dbReference type="ARBA" id="ARBA00022989"/>
    </source>
</evidence>
<dbReference type="EMBL" id="KU646495">
    <property type="protein sequence ID" value="ANI25826.1"/>
    <property type="molecule type" value="Genomic_DNA"/>
</dbReference>
<comment type="similarity">
    <text evidence="6">Belongs to the CcmF/CycK/Ccl1/NrfE/CcsA family.</text>
</comment>
<sequence length="306" mass="35357">MILTNFEELIKECNLICLFLSTCLLGGKVTFLTQKNLTKLTSILMFVSTCLLTVLLVLRWKISGHFPLSNLYESCLFLAWTLTICHVLVQSQMTNNWLSILTVPSVLLIQIFSMEGISINMQQTSFLVPALKSNWLMMHVSMMIFSYSILFLGSLLAITLLVFHYQINNSKQKLFLLRKNLSFSSSNLFILQEVFLNTRTLVFIQQLDYWSYRAINIGFIFLTIGIFSGAVWANEAWGSFWSWDPKETWALITWFIFATYLHTRMIPNWSESKRALIALLGFFIVWICYLGVNLLGKGLHSYGWLK</sequence>
<evidence type="ECO:0000256" key="2">
    <source>
        <dbReference type="ARBA" id="ARBA00022692"/>
    </source>
</evidence>
<keyword evidence="5 6" id="KW-0472">Membrane</keyword>
<comment type="subunit">
    <text evidence="6">May interact with Ccs1.</text>
</comment>
<geneLocation type="chloroplast" evidence="8"/>
<dbReference type="GeneID" id="27985243"/>
<protein>
    <recommendedName>
        <fullName evidence="6">Cytochrome c biogenesis protein CcsA</fullName>
    </recommendedName>
</protein>
<feature type="domain" description="Cytochrome c assembly protein" evidence="7">
    <location>
        <begin position="68"/>
        <end position="300"/>
    </location>
</feature>
<dbReference type="Pfam" id="PF01578">
    <property type="entry name" value="Cytochrom_C_asm"/>
    <property type="match status" value="1"/>
</dbReference>
<dbReference type="InterPro" id="IPR017562">
    <property type="entry name" value="Cyt_c_biogenesis_CcsA"/>
</dbReference>
<feature type="transmembrane region" description="Helical" evidence="6">
    <location>
        <begin position="135"/>
        <end position="163"/>
    </location>
</feature>
<feature type="transmembrane region" description="Helical" evidence="6">
    <location>
        <begin position="248"/>
        <end position="263"/>
    </location>
</feature>
<name>A0A191T5Z6_9VIRI</name>
<evidence type="ECO:0000256" key="6">
    <source>
        <dbReference type="HAMAP-Rule" id="MF_01391"/>
    </source>
</evidence>
<feature type="transmembrane region" description="Helical" evidence="6">
    <location>
        <begin position="275"/>
        <end position="296"/>
    </location>
</feature>
<dbReference type="PANTHER" id="PTHR30071">
    <property type="entry name" value="HEME EXPORTER PROTEIN C"/>
    <property type="match status" value="1"/>
</dbReference>
<evidence type="ECO:0000256" key="5">
    <source>
        <dbReference type="ARBA" id="ARBA00023136"/>
    </source>
</evidence>
<feature type="transmembrane region" description="Helical" evidence="6">
    <location>
        <begin position="214"/>
        <end position="233"/>
    </location>
</feature>
<reference evidence="8" key="1">
    <citation type="journal article" date="2016" name="Front. Plant Sci.">
        <title>Comparative Chloroplast Genome Analyses of Streptophyte Green Algae Uncover Major Structural Alterations in the Klebsormidiophyceae, Coleochaetophyceae and Zygnematophyceae.</title>
        <authorList>
            <person name="Lemieux C."/>
            <person name="Otis C."/>
            <person name="Turmel M."/>
        </authorList>
    </citation>
    <scope>NUCLEOTIDE SEQUENCE</scope>
</reference>
<keyword evidence="6" id="KW-0793">Thylakoid</keyword>
<evidence type="ECO:0000256" key="3">
    <source>
        <dbReference type="ARBA" id="ARBA00022748"/>
    </source>
</evidence>
<keyword evidence="8" id="KW-0150">Chloroplast</keyword>
<comment type="function">
    <text evidence="6">Required during biogenesis of c-type cytochromes (cytochrome c6 and cytochrome f) at the step of heme attachment.</text>
</comment>
<keyword evidence="4 6" id="KW-1133">Transmembrane helix</keyword>
<organism evidence="8">
    <name type="scientific">Cylindrocystis brebissonii</name>
    <dbReference type="NCBI Taxonomy" id="102167"/>
    <lineage>
        <taxon>Eukaryota</taxon>
        <taxon>Viridiplantae</taxon>
        <taxon>Streptophyta</taxon>
        <taxon>Zygnematophyceae</taxon>
        <taxon>Zygnematophycidae</taxon>
        <taxon>Zygnematales</taxon>
        <taxon>Mesotaeniaceae</taxon>
        <taxon>Cylindrocystis</taxon>
    </lineage>
</organism>
<feature type="transmembrane region" description="Helical" evidence="6">
    <location>
        <begin position="37"/>
        <end position="58"/>
    </location>
</feature>
<evidence type="ECO:0000259" key="7">
    <source>
        <dbReference type="Pfam" id="PF01578"/>
    </source>
</evidence>
<gene>
    <name evidence="6 8" type="primary">ccsA</name>
</gene>
<keyword evidence="8" id="KW-0934">Plastid</keyword>
<dbReference type="RefSeq" id="YP_009258793.1">
    <property type="nucleotide sequence ID" value="NC_030359.1"/>
</dbReference>
<dbReference type="PANTHER" id="PTHR30071:SF1">
    <property type="entry name" value="CYTOCHROME B_B6 PROTEIN-RELATED"/>
    <property type="match status" value="1"/>
</dbReference>
<keyword evidence="2 6" id="KW-0812">Transmembrane</keyword>
<dbReference type="HAMAP" id="MF_01391">
    <property type="entry name" value="CytC_CcsA"/>
    <property type="match status" value="1"/>
</dbReference>
<proteinExistence type="inferred from homology"/>
<dbReference type="InterPro" id="IPR002541">
    <property type="entry name" value="Cyt_c_assembly"/>
</dbReference>
<evidence type="ECO:0000313" key="8">
    <source>
        <dbReference type="EMBL" id="ANI25826.1"/>
    </source>
</evidence>
<dbReference type="AlphaFoldDB" id="A0A191T5Z6"/>
<dbReference type="GO" id="GO:0017004">
    <property type="term" value="P:cytochrome complex assembly"/>
    <property type="evidence" value="ECO:0007669"/>
    <property type="project" value="UniProtKB-UniRule"/>
</dbReference>
<dbReference type="GO" id="GO:0009535">
    <property type="term" value="C:chloroplast thylakoid membrane"/>
    <property type="evidence" value="ECO:0007669"/>
    <property type="project" value="UniProtKB-SubCell"/>
</dbReference>
<feature type="transmembrane region" description="Helical" evidence="6">
    <location>
        <begin position="70"/>
        <end position="89"/>
    </location>
</feature>
<evidence type="ECO:0000256" key="1">
    <source>
        <dbReference type="ARBA" id="ARBA00004141"/>
    </source>
</evidence>
<keyword evidence="3 6" id="KW-0201">Cytochrome c-type biogenesis</keyword>
<dbReference type="NCBIfam" id="TIGR03144">
    <property type="entry name" value="cytochr_II_ccsB"/>
    <property type="match status" value="1"/>
</dbReference>
<dbReference type="GO" id="GO:0005886">
    <property type="term" value="C:plasma membrane"/>
    <property type="evidence" value="ECO:0007669"/>
    <property type="project" value="TreeGrafter"/>
</dbReference>
<dbReference type="InterPro" id="IPR045062">
    <property type="entry name" value="Cyt_c_biogenesis_CcsA/CcmC"/>
</dbReference>
<dbReference type="GO" id="GO:0020037">
    <property type="term" value="F:heme binding"/>
    <property type="evidence" value="ECO:0007669"/>
    <property type="project" value="InterPro"/>
</dbReference>
<feature type="transmembrane region" description="Helical" evidence="6">
    <location>
        <begin position="12"/>
        <end position="31"/>
    </location>
</feature>